<dbReference type="Proteomes" id="UP000765509">
    <property type="component" value="Unassembled WGS sequence"/>
</dbReference>
<gene>
    <name evidence="2" type="ORF">O181_088934</name>
</gene>
<evidence type="ECO:0000313" key="2">
    <source>
        <dbReference type="EMBL" id="MBW0549219.1"/>
    </source>
</evidence>
<keyword evidence="3" id="KW-1185">Reference proteome</keyword>
<name>A0A9Q3ISP0_9BASI</name>
<sequence>MVSFQAVEGLISSLIIPGQAWQWKNLVKEEEWWKGLAECFSGSSLPSESELVGELAILLNLFTQPWILILEMRTSEPEQIVLPPVGMGLPTFVHLAKSLFLDPVTNAKFQYHNQTRKPPNLKLEHPEVPSRLGA</sequence>
<feature type="region of interest" description="Disordered" evidence="1">
    <location>
        <begin position="115"/>
        <end position="134"/>
    </location>
</feature>
<dbReference type="AlphaFoldDB" id="A0A9Q3ISP0"/>
<protein>
    <submittedName>
        <fullName evidence="2">Uncharacterized protein</fullName>
    </submittedName>
</protein>
<dbReference type="EMBL" id="AVOT02054513">
    <property type="protein sequence ID" value="MBW0549219.1"/>
    <property type="molecule type" value="Genomic_DNA"/>
</dbReference>
<comment type="caution">
    <text evidence="2">The sequence shown here is derived from an EMBL/GenBank/DDBJ whole genome shotgun (WGS) entry which is preliminary data.</text>
</comment>
<organism evidence="2 3">
    <name type="scientific">Austropuccinia psidii MF-1</name>
    <dbReference type="NCBI Taxonomy" id="1389203"/>
    <lineage>
        <taxon>Eukaryota</taxon>
        <taxon>Fungi</taxon>
        <taxon>Dikarya</taxon>
        <taxon>Basidiomycota</taxon>
        <taxon>Pucciniomycotina</taxon>
        <taxon>Pucciniomycetes</taxon>
        <taxon>Pucciniales</taxon>
        <taxon>Sphaerophragmiaceae</taxon>
        <taxon>Austropuccinia</taxon>
    </lineage>
</organism>
<proteinExistence type="predicted"/>
<evidence type="ECO:0000313" key="3">
    <source>
        <dbReference type="Proteomes" id="UP000765509"/>
    </source>
</evidence>
<evidence type="ECO:0000256" key="1">
    <source>
        <dbReference type="SAM" id="MobiDB-lite"/>
    </source>
</evidence>
<accession>A0A9Q3ISP0</accession>
<reference evidence="2" key="1">
    <citation type="submission" date="2021-03" db="EMBL/GenBank/DDBJ databases">
        <title>Draft genome sequence of rust myrtle Austropuccinia psidii MF-1, a brazilian biotype.</title>
        <authorList>
            <person name="Quecine M.C."/>
            <person name="Pachon D.M.R."/>
            <person name="Bonatelli M.L."/>
            <person name="Correr F.H."/>
            <person name="Franceschini L.M."/>
            <person name="Leite T.F."/>
            <person name="Margarido G.R.A."/>
            <person name="Almeida C.A."/>
            <person name="Ferrarezi J.A."/>
            <person name="Labate C.A."/>
        </authorList>
    </citation>
    <scope>NUCLEOTIDE SEQUENCE</scope>
    <source>
        <strain evidence="2">MF-1</strain>
    </source>
</reference>